<dbReference type="Pfam" id="PF25976">
    <property type="entry name" value="LpqB_N"/>
    <property type="match status" value="1"/>
</dbReference>
<evidence type="ECO:0000256" key="6">
    <source>
        <dbReference type="HAMAP-Rule" id="MF_01373"/>
    </source>
</evidence>
<feature type="signal peptide" evidence="7">
    <location>
        <begin position="1"/>
        <end position="24"/>
    </location>
</feature>
<feature type="chain" id="PRO_5017606980" description="Lipoprotein LpqB" evidence="7">
    <location>
        <begin position="25"/>
        <end position="593"/>
    </location>
</feature>
<dbReference type="PROSITE" id="PS51257">
    <property type="entry name" value="PROKAR_LIPOPROTEIN"/>
    <property type="match status" value="1"/>
</dbReference>
<accession>A0A3E2DHT9</accession>
<dbReference type="InterPro" id="IPR019606">
    <property type="entry name" value="GerMN"/>
</dbReference>
<comment type="caution">
    <text evidence="9">The sequence shown here is derived from an EMBL/GenBank/DDBJ whole genome shotgun (WGS) entry which is preliminary data.</text>
</comment>
<keyword evidence="2 6" id="KW-0732">Signal</keyword>
<comment type="subcellular location">
    <subcellularLocation>
        <location evidence="6">Cell membrane</location>
        <topology evidence="6">Lipid-anchor</topology>
    </subcellularLocation>
</comment>
<feature type="domain" description="GerMN" evidence="8">
    <location>
        <begin position="201"/>
        <end position="291"/>
    </location>
</feature>
<dbReference type="Proteomes" id="UP000259211">
    <property type="component" value="Unassembled WGS sequence"/>
</dbReference>
<keyword evidence="3 6" id="KW-0472">Membrane</keyword>
<gene>
    <name evidence="6" type="primary">lpqB</name>
    <name evidence="9" type="ORF">CHT91_05610</name>
</gene>
<sequence length="593" mass="62047">MTLRPTRRAVLSGAALLLAGCAEVPSTGAVTQAEDPHQASGQREGIDVAPQPPADGASIDLVVGGFLQAMTSARDDYRVARAYLTKDMADRWDPHSGATIYQATNHKPTSTVATASLQAPIIGTVDADGHYHPGESQTLKHDFGMAQESGQWRISRPPEGLLISQYTFQRAWSAIPVYFFAADVDRLVPDVIHLPSLGATPDAALRAMMAGVPEYLKPALRTALPAGVRAVGTTTVDAVGVVTVPLSASAAQLSESQRRLLASQVTWTLSGFAAISRIRFTAGGSLLPLPEAAEDNTVSADLYADLLPLPSTDSPTVVAVVKGQMGRVNAVGQALQIMPGALGQDARPETGVSAVASTQFAMPVATVSTPGAVWHAVSADRRSLVKWREGSDQVDVVATGVNLLRPQVLVDRSVATFSTTDPTLIVVAADGSRMSTVVDLGGRTVTSFSVSPDGIRVALVLQRGKTYGLGIGLLSRQDGAVHLGHIVDMPLSSSDANLSRITDVAWLSQTQLCVLGSAIESGVTAPYEVIVDGSGATSMGPLSGKSVESVVAVPMEIGTEAVMLSEDGKLLHHEERFHWRQVLQGVSAVAITA</sequence>
<evidence type="ECO:0000256" key="3">
    <source>
        <dbReference type="ARBA" id="ARBA00023136"/>
    </source>
</evidence>
<name>A0A3E2DHT9_9ACTN</name>
<protein>
    <recommendedName>
        <fullName evidence="6">Lipoprotein LpqB</fullName>
    </recommendedName>
</protein>
<dbReference type="PROSITE" id="PS51318">
    <property type="entry name" value="TAT"/>
    <property type="match status" value="1"/>
</dbReference>
<dbReference type="InterPro" id="IPR023959">
    <property type="entry name" value="LpqB"/>
</dbReference>
<keyword evidence="5 6" id="KW-0449">Lipoprotein</keyword>
<dbReference type="EMBL" id="NOWI01000004">
    <property type="protein sequence ID" value="RFT44930.1"/>
    <property type="molecule type" value="Genomic_DNA"/>
</dbReference>
<evidence type="ECO:0000313" key="10">
    <source>
        <dbReference type="Proteomes" id="UP000259211"/>
    </source>
</evidence>
<comment type="similarity">
    <text evidence="6">Belongs to the LpqB lipoprotein family.</text>
</comment>
<evidence type="ECO:0000256" key="7">
    <source>
        <dbReference type="SAM" id="SignalP"/>
    </source>
</evidence>
<proteinExistence type="inferred from homology"/>
<evidence type="ECO:0000256" key="1">
    <source>
        <dbReference type="ARBA" id="ARBA00022475"/>
    </source>
</evidence>
<evidence type="ECO:0000259" key="8">
    <source>
        <dbReference type="SMART" id="SM00909"/>
    </source>
</evidence>
<dbReference type="InterPro" id="IPR059026">
    <property type="entry name" value="LpqB_N"/>
</dbReference>
<dbReference type="HAMAP" id="MF_01373">
    <property type="entry name" value="LpqB_lipoprot"/>
    <property type="match status" value="1"/>
</dbReference>
<evidence type="ECO:0000256" key="2">
    <source>
        <dbReference type="ARBA" id="ARBA00022729"/>
    </source>
</evidence>
<organism evidence="9 10">
    <name type="scientific">Cutibacterium avidum</name>
    <dbReference type="NCBI Taxonomy" id="33010"/>
    <lineage>
        <taxon>Bacteria</taxon>
        <taxon>Bacillati</taxon>
        <taxon>Actinomycetota</taxon>
        <taxon>Actinomycetes</taxon>
        <taxon>Propionibacteriales</taxon>
        <taxon>Propionibacteriaceae</taxon>
        <taxon>Cutibacterium</taxon>
    </lineage>
</organism>
<evidence type="ECO:0000256" key="5">
    <source>
        <dbReference type="ARBA" id="ARBA00023288"/>
    </source>
</evidence>
<dbReference type="Pfam" id="PF10646">
    <property type="entry name" value="Germane"/>
    <property type="match status" value="1"/>
</dbReference>
<reference evidence="9 10" key="1">
    <citation type="submission" date="2017-07" db="EMBL/GenBank/DDBJ databases">
        <authorList>
            <person name="Sun Z.S."/>
            <person name="Albrecht U."/>
            <person name="Echele G."/>
            <person name="Lee C.C."/>
        </authorList>
    </citation>
    <scope>NUCLEOTIDE SEQUENCE [LARGE SCALE GENOMIC DNA]</scope>
    <source>
        <strain evidence="9 10">P16-029</strain>
    </source>
</reference>
<dbReference type="RefSeq" id="WP_117189194.1">
    <property type="nucleotide sequence ID" value="NZ_JAQDJS010000007.1"/>
</dbReference>
<evidence type="ECO:0000256" key="4">
    <source>
        <dbReference type="ARBA" id="ARBA00023139"/>
    </source>
</evidence>
<evidence type="ECO:0000313" key="9">
    <source>
        <dbReference type="EMBL" id="RFT44930.1"/>
    </source>
</evidence>
<keyword evidence="4 6" id="KW-0564">Palmitate</keyword>
<dbReference type="GO" id="GO:0005886">
    <property type="term" value="C:plasma membrane"/>
    <property type="evidence" value="ECO:0007669"/>
    <property type="project" value="UniProtKB-SubCell"/>
</dbReference>
<dbReference type="AlphaFoldDB" id="A0A3E2DHT9"/>
<dbReference type="InterPro" id="IPR006311">
    <property type="entry name" value="TAT_signal"/>
</dbReference>
<dbReference type="SMART" id="SM00909">
    <property type="entry name" value="Germane"/>
    <property type="match status" value="1"/>
</dbReference>
<keyword evidence="1 6" id="KW-1003">Cell membrane</keyword>